<dbReference type="EMBL" id="JAFBED010000001">
    <property type="protein sequence ID" value="MBM7618485.1"/>
    <property type="molecule type" value="Genomic_DNA"/>
</dbReference>
<protein>
    <submittedName>
        <fullName evidence="1">Uncharacterized protein</fullName>
    </submittedName>
</protein>
<evidence type="ECO:0000313" key="2">
    <source>
        <dbReference type="Proteomes" id="UP000737402"/>
    </source>
</evidence>
<dbReference type="Proteomes" id="UP000737402">
    <property type="component" value="Unassembled WGS sequence"/>
</dbReference>
<evidence type="ECO:0000313" key="1">
    <source>
        <dbReference type="EMBL" id="MBM7618485.1"/>
    </source>
</evidence>
<proteinExistence type="predicted"/>
<reference evidence="1 2" key="1">
    <citation type="submission" date="2021-01" db="EMBL/GenBank/DDBJ databases">
        <title>Genomic Encyclopedia of Type Strains, Phase IV (KMG-IV): sequencing the most valuable type-strain genomes for metagenomic binning, comparative biology and taxonomic classification.</title>
        <authorList>
            <person name="Goeker M."/>
        </authorList>
    </citation>
    <scope>NUCLEOTIDE SEQUENCE [LARGE SCALE GENOMIC DNA]</scope>
    <source>
        <strain evidence="1 2">DSM 25879</strain>
    </source>
</reference>
<name>A0ABS2NW68_9BACI</name>
<organism evidence="1 2">
    <name type="scientific">Sutcliffiella tianshenii</name>
    <dbReference type="NCBI Taxonomy" id="1463404"/>
    <lineage>
        <taxon>Bacteria</taxon>
        <taxon>Bacillati</taxon>
        <taxon>Bacillota</taxon>
        <taxon>Bacilli</taxon>
        <taxon>Bacillales</taxon>
        <taxon>Bacillaceae</taxon>
        <taxon>Sutcliffiella</taxon>
    </lineage>
</organism>
<gene>
    <name evidence="1" type="ORF">JOC95_000327</name>
</gene>
<keyword evidence="2" id="KW-1185">Reference proteome</keyword>
<accession>A0ABS2NW68</accession>
<sequence length="38" mass="4549">MKCFNWEPELDSADNRSIHWLTNLYLELGMVDESKSYL</sequence>
<comment type="caution">
    <text evidence="1">The sequence shown here is derived from an EMBL/GenBank/DDBJ whole genome shotgun (WGS) entry which is preliminary data.</text>
</comment>